<gene>
    <name evidence="2" type="ORF">SCWH03_13520</name>
</gene>
<dbReference type="InterPro" id="IPR016181">
    <property type="entry name" value="Acyl_CoA_acyltransferase"/>
</dbReference>
<dbReference type="RefSeq" id="WP_173263157.1">
    <property type="nucleotide sequence ID" value="NZ_BLLG01000003.1"/>
</dbReference>
<dbReference type="PROSITE" id="PS51186">
    <property type="entry name" value="GNAT"/>
    <property type="match status" value="1"/>
</dbReference>
<dbReference type="GO" id="GO:0016747">
    <property type="term" value="F:acyltransferase activity, transferring groups other than amino-acyl groups"/>
    <property type="evidence" value="ECO:0007669"/>
    <property type="project" value="InterPro"/>
</dbReference>
<dbReference type="InterPro" id="IPR000182">
    <property type="entry name" value="GNAT_dom"/>
</dbReference>
<protein>
    <recommendedName>
        <fullName evidence="1">N-acetyltransferase domain-containing protein</fullName>
    </recommendedName>
</protein>
<comment type="caution">
    <text evidence="2">The sequence shown here is derived from an EMBL/GenBank/DDBJ whole genome shotgun (WGS) entry which is preliminary data.</text>
</comment>
<evidence type="ECO:0000313" key="3">
    <source>
        <dbReference type="Proteomes" id="UP000484988"/>
    </source>
</evidence>
<dbReference type="SUPFAM" id="SSF55729">
    <property type="entry name" value="Acyl-CoA N-acyltransferases (Nat)"/>
    <property type="match status" value="1"/>
</dbReference>
<name>A0A6A0AR05_9ACTN</name>
<dbReference type="AlphaFoldDB" id="A0A6A0AR05"/>
<sequence>MNGTIAYRRTIDVAEVRQLILDIHVEVRGEFGLMDRPFYQRERFDERLKAYSSRPGWEAVIGYHDEEPVGYVFAVPLGENTGWWAAEKEPLPEEYVKEDGRRTLALNEILVRRPWRGAHGQGAARALHEELLSQRREQRVTLLVNPALSDGRLKAVYESWGYKQIGSQQPFDDSPVFATMMRDPLRQ</sequence>
<feature type="domain" description="N-acetyltransferase" evidence="1">
    <location>
        <begin position="5"/>
        <end position="186"/>
    </location>
</feature>
<evidence type="ECO:0000259" key="1">
    <source>
        <dbReference type="PROSITE" id="PS51186"/>
    </source>
</evidence>
<reference evidence="2 3" key="1">
    <citation type="submission" date="2020-02" db="EMBL/GenBank/DDBJ databases">
        <title>Whole Genome Shotgun Sequence of Streptomyces sp. strain CWH03.</title>
        <authorList>
            <person name="Dohra H."/>
            <person name="Kodani S."/>
            <person name="Yamamura H."/>
        </authorList>
    </citation>
    <scope>NUCLEOTIDE SEQUENCE [LARGE SCALE GENOMIC DNA]</scope>
    <source>
        <strain evidence="2 3">CWH03</strain>
    </source>
</reference>
<evidence type="ECO:0000313" key="2">
    <source>
        <dbReference type="EMBL" id="GFH35138.1"/>
    </source>
</evidence>
<keyword evidence="3" id="KW-1185">Reference proteome</keyword>
<dbReference type="Proteomes" id="UP000484988">
    <property type="component" value="Unassembled WGS sequence"/>
</dbReference>
<dbReference type="Gene3D" id="3.40.630.30">
    <property type="match status" value="1"/>
</dbReference>
<dbReference type="EMBL" id="BLLG01000003">
    <property type="protein sequence ID" value="GFH35138.1"/>
    <property type="molecule type" value="Genomic_DNA"/>
</dbReference>
<proteinExistence type="predicted"/>
<organism evidence="2 3">
    <name type="scientific">Streptomyces pacificus</name>
    <dbReference type="NCBI Taxonomy" id="2705029"/>
    <lineage>
        <taxon>Bacteria</taxon>
        <taxon>Bacillati</taxon>
        <taxon>Actinomycetota</taxon>
        <taxon>Actinomycetes</taxon>
        <taxon>Kitasatosporales</taxon>
        <taxon>Streptomycetaceae</taxon>
        <taxon>Streptomyces</taxon>
    </lineage>
</organism>
<accession>A0A6A0AR05</accession>